<dbReference type="Proteomes" id="UP000663834">
    <property type="component" value="Unassembled WGS sequence"/>
</dbReference>
<feature type="compositionally biased region" description="Basic residues" evidence="1">
    <location>
        <begin position="64"/>
        <end position="77"/>
    </location>
</feature>
<name>A0A816YJX4_9BILA</name>
<feature type="compositionally biased region" description="Polar residues" evidence="1">
    <location>
        <begin position="46"/>
        <end position="62"/>
    </location>
</feature>
<feature type="compositionally biased region" description="Basic residues" evidence="1">
    <location>
        <begin position="114"/>
        <end position="124"/>
    </location>
</feature>
<proteinExistence type="predicted"/>
<gene>
    <name evidence="2" type="ORF">KQP761_LOCUS3392</name>
    <name evidence="3" type="ORF">MBJ925_LOCUS32747</name>
</gene>
<evidence type="ECO:0000313" key="4">
    <source>
        <dbReference type="Proteomes" id="UP000663824"/>
    </source>
</evidence>
<dbReference type="AlphaFoldDB" id="A0A816YJX4"/>
<dbReference type="EMBL" id="CAJNRE010017952">
    <property type="protein sequence ID" value="CAF2158542.1"/>
    <property type="molecule type" value="Genomic_DNA"/>
</dbReference>
<dbReference type="EMBL" id="CAJNOW010000342">
    <property type="protein sequence ID" value="CAF1273119.1"/>
    <property type="molecule type" value="Genomic_DNA"/>
</dbReference>
<organism evidence="3 4">
    <name type="scientific">Rotaria magnacalcarata</name>
    <dbReference type="NCBI Taxonomy" id="392030"/>
    <lineage>
        <taxon>Eukaryota</taxon>
        <taxon>Metazoa</taxon>
        <taxon>Spiralia</taxon>
        <taxon>Gnathifera</taxon>
        <taxon>Rotifera</taxon>
        <taxon>Eurotatoria</taxon>
        <taxon>Bdelloidea</taxon>
        <taxon>Philodinida</taxon>
        <taxon>Philodinidae</taxon>
        <taxon>Rotaria</taxon>
    </lineage>
</organism>
<feature type="region of interest" description="Disordered" evidence="1">
    <location>
        <begin position="46"/>
        <end position="132"/>
    </location>
</feature>
<comment type="caution">
    <text evidence="3">The sequence shown here is derived from an EMBL/GenBank/DDBJ whole genome shotgun (WGS) entry which is preliminary data.</text>
</comment>
<dbReference type="Proteomes" id="UP000663824">
    <property type="component" value="Unassembled WGS sequence"/>
</dbReference>
<evidence type="ECO:0000313" key="2">
    <source>
        <dbReference type="EMBL" id="CAF1273119.1"/>
    </source>
</evidence>
<evidence type="ECO:0000313" key="3">
    <source>
        <dbReference type="EMBL" id="CAF2158542.1"/>
    </source>
</evidence>
<feature type="compositionally biased region" description="Basic and acidic residues" evidence="1">
    <location>
        <begin position="78"/>
        <end position="93"/>
    </location>
</feature>
<evidence type="ECO:0000256" key="1">
    <source>
        <dbReference type="SAM" id="MobiDB-lite"/>
    </source>
</evidence>
<sequence length="262" mass="31795">MNHSSPYEPSLHDYHRDDNIDQLLSAQILITSQELMELSITTRMPSQIPANPSNISHSNLTSRHLARRRYRQRRRQRLREQREEQVRRQQQRDRQHRRQLQENQIRNQQQQRPQRQRQRQRQQRQPRPTLATHHIVRTYSEIEWERQHYLSLGFPEELDDIDPAQLLELLELENMDPIERAAQQQLQQYEQSIQRQPLTSIALNIEHSAQYQTEEELLQVQQAKEDEVERHMEAQLLILEQDQLEQLYQIQAVEILETEDIH</sequence>
<protein>
    <submittedName>
        <fullName evidence="3">Uncharacterized protein</fullName>
    </submittedName>
</protein>
<accession>A0A816YJX4</accession>
<reference evidence="3" key="1">
    <citation type="submission" date="2021-02" db="EMBL/GenBank/DDBJ databases">
        <authorList>
            <person name="Nowell W R."/>
        </authorList>
    </citation>
    <scope>NUCLEOTIDE SEQUENCE</scope>
</reference>
<feature type="compositionally biased region" description="Low complexity" evidence="1">
    <location>
        <begin position="101"/>
        <end position="113"/>
    </location>
</feature>